<evidence type="ECO:0000313" key="6">
    <source>
        <dbReference type="Proteomes" id="UP000624703"/>
    </source>
</evidence>
<dbReference type="SUPFAM" id="SSF82282">
    <property type="entry name" value="Homocysteine S-methyltransferase"/>
    <property type="match status" value="1"/>
</dbReference>
<dbReference type="GO" id="GO:0046872">
    <property type="term" value="F:metal ion binding"/>
    <property type="evidence" value="ECO:0007669"/>
    <property type="project" value="UniProtKB-KW"/>
</dbReference>
<dbReference type="InterPro" id="IPR036589">
    <property type="entry name" value="HCY_dom_sf"/>
</dbReference>
<evidence type="ECO:0000259" key="4">
    <source>
        <dbReference type="PROSITE" id="PS50970"/>
    </source>
</evidence>
<keyword evidence="1 3" id="KW-0489">Methyltransferase</keyword>
<protein>
    <submittedName>
        <fullName evidence="5">Homocysteine S-methyltransferase family protein</fullName>
    </submittedName>
</protein>
<dbReference type="PROSITE" id="PS50970">
    <property type="entry name" value="HCY"/>
    <property type="match status" value="1"/>
</dbReference>
<feature type="binding site" evidence="3">
    <location>
        <position position="295"/>
    </location>
    <ligand>
        <name>Zn(2+)</name>
        <dbReference type="ChEBI" id="CHEBI:29105"/>
    </ligand>
</feature>
<comment type="caution">
    <text evidence="5">The sequence shown here is derived from an EMBL/GenBank/DDBJ whole genome shotgun (WGS) entry which is preliminary data.</text>
</comment>
<dbReference type="RefSeq" id="WP_200312817.1">
    <property type="nucleotide sequence ID" value="NZ_JAENIM010000047.1"/>
</dbReference>
<dbReference type="PANTHER" id="PTHR11103:SF18">
    <property type="entry name" value="SLR1189 PROTEIN"/>
    <property type="match status" value="1"/>
</dbReference>
<evidence type="ECO:0000313" key="5">
    <source>
        <dbReference type="EMBL" id="MBK1792811.1"/>
    </source>
</evidence>
<dbReference type="AlphaFoldDB" id="A0A8J7MH74"/>
<organism evidence="5 6">
    <name type="scientific">Persicirhabdus sediminis</name>
    <dbReference type="NCBI Taxonomy" id="454144"/>
    <lineage>
        <taxon>Bacteria</taxon>
        <taxon>Pseudomonadati</taxon>
        <taxon>Verrucomicrobiota</taxon>
        <taxon>Verrucomicrobiia</taxon>
        <taxon>Verrucomicrobiales</taxon>
        <taxon>Verrucomicrobiaceae</taxon>
        <taxon>Persicirhabdus</taxon>
    </lineage>
</organism>
<proteinExistence type="predicted"/>
<dbReference type="GO" id="GO:0008168">
    <property type="term" value="F:methyltransferase activity"/>
    <property type="evidence" value="ECO:0007669"/>
    <property type="project" value="UniProtKB-UniRule"/>
</dbReference>
<name>A0A8J7MH74_9BACT</name>
<comment type="cofactor">
    <cofactor evidence="3">
        <name>Zn(2+)</name>
        <dbReference type="ChEBI" id="CHEBI:29105"/>
    </cofactor>
</comment>
<feature type="domain" description="Hcy-binding" evidence="4">
    <location>
        <begin position="1"/>
        <end position="310"/>
    </location>
</feature>
<keyword evidence="2 3" id="KW-0808">Transferase</keyword>
<dbReference type="PANTHER" id="PTHR11103">
    <property type="entry name" value="SLR1189 PROTEIN"/>
    <property type="match status" value="1"/>
</dbReference>
<dbReference type="Pfam" id="PF02574">
    <property type="entry name" value="S-methyl_trans"/>
    <property type="match status" value="1"/>
</dbReference>
<dbReference type="EMBL" id="JAENIM010000047">
    <property type="protein sequence ID" value="MBK1792811.1"/>
    <property type="molecule type" value="Genomic_DNA"/>
</dbReference>
<sequence>MQTFLTSYPLILGEAAIAERLRRLDGIQLDPMVFNTPFIYDDNLAELMADIHRQYYQVARDFLLPIMSTAPTWRIDAQRIQLAGLPESVNRDAVDFLIQLRERTRTEFPAQPEIKIGALIGPQNDCYQPQDAPAAADAEKFHRWQVEQLATTQADYLMAQTLPAVSEALGLAHAISQTDKPYILSFCIGPNGRILDGHSLADAIDQIDNSVSRPPLAYFVNCAYPSFLQQALADHQTENPSSPLSHRLIGMQANSSSLDQSQLDGAKQTQQDSLSDWGEQMLDLHRAGLRVLGGCCGTTDAHLNYIARHAKNHS</sequence>
<keyword evidence="3" id="KW-0479">Metal-binding</keyword>
<reference evidence="5" key="1">
    <citation type="submission" date="2021-01" db="EMBL/GenBank/DDBJ databases">
        <title>Modified the classification status of verrucomicrobia.</title>
        <authorList>
            <person name="Feng X."/>
        </authorList>
    </citation>
    <scope>NUCLEOTIDE SEQUENCE</scope>
    <source>
        <strain evidence="5">_KCTC 22039</strain>
    </source>
</reference>
<dbReference type="GO" id="GO:0032259">
    <property type="term" value="P:methylation"/>
    <property type="evidence" value="ECO:0007669"/>
    <property type="project" value="UniProtKB-KW"/>
</dbReference>
<feature type="binding site" evidence="3">
    <location>
        <position position="296"/>
    </location>
    <ligand>
        <name>Zn(2+)</name>
        <dbReference type="ChEBI" id="CHEBI:29105"/>
    </ligand>
</feature>
<evidence type="ECO:0000256" key="1">
    <source>
        <dbReference type="ARBA" id="ARBA00022603"/>
    </source>
</evidence>
<evidence type="ECO:0000256" key="2">
    <source>
        <dbReference type="ARBA" id="ARBA00022679"/>
    </source>
</evidence>
<dbReference type="Proteomes" id="UP000624703">
    <property type="component" value="Unassembled WGS sequence"/>
</dbReference>
<gene>
    <name evidence="5" type="ORF">JIN82_16725</name>
</gene>
<feature type="binding site" evidence="3">
    <location>
        <position position="222"/>
    </location>
    <ligand>
        <name>Zn(2+)</name>
        <dbReference type="ChEBI" id="CHEBI:29105"/>
    </ligand>
</feature>
<evidence type="ECO:0000256" key="3">
    <source>
        <dbReference type="PROSITE-ProRule" id="PRU00333"/>
    </source>
</evidence>
<keyword evidence="6" id="KW-1185">Reference proteome</keyword>
<dbReference type="InterPro" id="IPR003726">
    <property type="entry name" value="HCY_dom"/>
</dbReference>
<keyword evidence="3" id="KW-0862">Zinc</keyword>
<accession>A0A8J7MH74</accession>
<dbReference type="Gene3D" id="3.20.20.330">
    <property type="entry name" value="Homocysteine-binding-like domain"/>
    <property type="match status" value="1"/>
</dbReference>